<comment type="function">
    <text evidence="5">Splits internally a 1,3-beta-glucan molecule and transfers the newly generated reducing end (the donor) to the non-reducing end of another 1,3-beta-glucan molecule (the acceptor) forming a 1,3-beta linkage, resulting in the elongation of 1,3-beta-glucan chains in the cell wall.</text>
</comment>
<name>A0A423VM21_9PEZI</name>
<sequence length="408" mass="45371">MASIRETSNPLAPIEPRGRYFWTENQRFVIKGVVYRLHGSESCDPLVDERLGDLERDIALFKELGLNTLFIYHIDSLRNHNAAMKLLAEAGIYVLVSLPTSESRSDSTGSTTTFRPYDSQLLEDCFATIDCMSQYSNTLGLIVANGALSTIYSTAAAPMISTIIRDVKRYMATAREVAGQRQLPVGYSASTSRLILKTTFDYFTAGKEDETIDFFCYANFNWCGQSTMHVSGYNEELKTFADAHIPIFFSQYGSNLGTFGQRIFQETTAIYSPAMTRVFSGGIAYEFYDSPAIKSGHWGYGLVKEENAIVGKGLTKLPDFHSLNVRLHGVKVAAIEEGLKAETGERRKEKDIPPLSSHWHAGYPIPFTATDWNKVRRSLEEKVWLDVGEAAGTDMKLGQQPGPGAVRV</sequence>
<evidence type="ECO:0000256" key="3">
    <source>
        <dbReference type="ARBA" id="ARBA00022729"/>
    </source>
</evidence>
<dbReference type="EMBL" id="LKEB01000087">
    <property type="protein sequence ID" value="ROV92060.1"/>
    <property type="molecule type" value="Genomic_DNA"/>
</dbReference>
<dbReference type="GO" id="GO:0071970">
    <property type="term" value="P:fungal-type cell wall (1-&gt;3)-beta-D-glucan biosynthetic process"/>
    <property type="evidence" value="ECO:0007669"/>
    <property type="project" value="TreeGrafter"/>
</dbReference>
<comment type="similarity">
    <text evidence="2 5">Belongs to the glycosyl hydrolase 72 family.</text>
</comment>
<dbReference type="AlphaFoldDB" id="A0A423VM21"/>
<dbReference type="Pfam" id="PF03198">
    <property type="entry name" value="Glyco_hydro_72"/>
    <property type="match status" value="1"/>
</dbReference>
<dbReference type="InParanoid" id="A0A423VM21"/>
<evidence type="ECO:0000313" key="7">
    <source>
        <dbReference type="Proteomes" id="UP000285146"/>
    </source>
</evidence>
<keyword evidence="4" id="KW-0325">Glycoprotein</keyword>
<dbReference type="Proteomes" id="UP000285146">
    <property type="component" value="Unassembled WGS sequence"/>
</dbReference>
<dbReference type="SUPFAM" id="SSF51445">
    <property type="entry name" value="(Trans)glycosidases"/>
    <property type="match status" value="1"/>
</dbReference>
<dbReference type="GO" id="GO:0042124">
    <property type="term" value="F:1,3-beta-glucanosyltransferase activity"/>
    <property type="evidence" value="ECO:0007669"/>
    <property type="project" value="TreeGrafter"/>
</dbReference>
<dbReference type="InterPro" id="IPR004886">
    <property type="entry name" value="Glucanosyltransferase"/>
</dbReference>
<proteinExistence type="inferred from homology"/>
<dbReference type="PANTHER" id="PTHR31468">
    <property type="entry name" value="1,3-BETA-GLUCANOSYLTRANSFERASE GAS1"/>
    <property type="match status" value="1"/>
</dbReference>
<evidence type="ECO:0000313" key="6">
    <source>
        <dbReference type="EMBL" id="ROV92060.1"/>
    </source>
</evidence>
<dbReference type="GO" id="GO:0031505">
    <property type="term" value="P:fungal-type cell wall organization"/>
    <property type="evidence" value="ECO:0007669"/>
    <property type="project" value="TreeGrafter"/>
</dbReference>
<dbReference type="Gene3D" id="3.20.20.80">
    <property type="entry name" value="Glycosidases"/>
    <property type="match status" value="1"/>
</dbReference>
<keyword evidence="7" id="KW-1185">Reference proteome</keyword>
<accession>A0A423VM21</accession>
<evidence type="ECO:0000256" key="1">
    <source>
        <dbReference type="ARBA" id="ARBA00004609"/>
    </source>
</evidence>
<protein>
    <recommendedName>
        <fullName evidence="5">1,3-beta-glucanosyltransferase</fullName>
        <ecNumber evidence="5">2.4.1.-</ecNumber>
    </recommendedName>
</protein>
<comment type="caution">
    <text evidence="6">The sequence shown here is derived from an EMBL/GenBank/DDBJ whole genome shotgun (WGS) entry which is preliminary data.</text>
</comment>
<evidence type="ECO:0000256" key="5">
    <source>
        <dbReference type="RuleBase" id="RU361209"/>
    </source>
</evidence>
<dbReference type="EC" id="2.4.1.-" evidence="5"/>
<comment type="subcellular location">
    <subcellularLocation>
        <location evidence="1 5">Cell membrane</location>
        <topology evidence="1 5">Lipid-anchor</topology>
        <topology evidence="1 5">GPI-anchor</topology>
    </subcellularLocation>
</comment>
<dbReference type="GO" id="GO:0098552">
    <property type="term" value="C:side of membrane"/>
    <property type="evidence" value="ECO:0007669"/>
    <property type="project" value="UniProtKB-KW"/>
</dbReference>
<keyword evidence="5" id="KW-0808">Transferase</keyword>
<dbReference type="InterPro" id="IPR017853">
    <property type="entry name" value="GH"/>
</dbReference>
<dbReference type="PANTHER" id="PTHR31468:SF4">
    <property type="entry name" value="1,3-BETA-GLUCANOSYLTRANSFERASE GAS3-RELATED"/>
    <property type="match status" value="1"/>
</dbReference>
<evidence type="ECO:0000256" key="4">
    <source>
        <dbReference type="ARBA" id="ARBA00023180"/>
    </source>
</evidence>
<organism evidence="6 7">
    <name type="scientific">Cytospora leucostoma</name>
    <dbReference type="NCBI Taxonomy" id="1230097"/>
    <lineage>
        <taxon>Eukaryota</taxon>
        <taxon>Fungi</taxon>
        <taxon>Dikarya</taxon>
        <taxon>Ascomycota</taxon>
        <taxon>Pezizomycotina</taxon>
        <taxon>Sordariomycetes</taxon>
        <taxon>Sordariomycetidae</taxon>
        <taxon>Diaporthales</taxon>
        <taxon>Cytosporaceae</taxon>
        <taxon>Cytospora</taxon>
    </lineage>
</organism>
<evidence type="ECO:0000256" key="2">
    <source>
        <dbReference type="ARBA" id="ARBA00007528"/>
    </source>
</evidence>
<dbReference type="OrthoDB" id="1055148at2759"/>
<gene>
    <name evidence="6" type="ORF">VPNG_09820</name>
</gene>
<keyword evidence="5" id="KW-0336">GPI-anchor</keyword>
<keyword evidence="5" id="KW-0472">Membrane</keyword>
<keyword evidence="3" id="KW-0732">Signal</keyword>
<dbReference type="GO" id="GO:0005886">
    <property type="term" value="C:plasma membrane"/>
    <property type="evidence" value="ECO:0007669"/>
    <property type="project" value="UniProtKB-SubCell"/>
</dbReference>
<keyword evidence="5" id="KW-0449">Lipoprotein</keyword>
<reference evidence="6 7" key="1">
    <citation type="submission" date="2015-09" db="EMBL/GenBank/DDBJ databases">
        <title>Host preference determinants of Valsa canker pathogens revealed by comparative genomics.</title>
        <authorList>
            <person name="Yin Z."/>
            <person name="Huang L."/>
        </authorList>
    </citation>
    <scope>NUCLEOTIDE SEQUENCE [LARGE SCALE GENOMIC DNA]</scope>
    <source>
        <strain evidence="6 7">SXYLt</strain>
    </source>
</reference>